<organism evidence="1 2">
    <name type="scientific">Clostridium fungisolvens</name>
    <dbReference type="NCBI Taxonomy" id="1604897"/>
    <lineage>
        <taxon>Bacteria</taxon>
        <taxon>Bacillati</taxon>
        <taxon>Bacillota</taxon>
        <taxon>Clostridia</taxon>
        <taxon>Eubacteriales</taxon>
        <taxon>Clostridiaceae</taxon>
        <taxon>Clostridium</taxon>
    </lineage>
</organism>
<dbReference type="InterPro" id="IPR012334">
    <property type="entry name" value="Pectin_lyas_fold"/>
</dbReference>
<evidence type="ECO:0000313" key="2">
    <source>
        <dbReference type="Proteomes" id="UP000580568"/>
    </source>
</evidence>
<name>A0A6V8SCZ5_9CLOT</name>
<reference evidence="1 2" key="1">
    <citation type="submission" date="2020-07" db="EMBL/GenBank/DDBJ databases">
        <title>A new beta-1,3-glucan-decomposing anaerobic bacterium isolated from anoxic soil subjected to biological soil disinfestation.</title>
        <authorList>
            <person name="Ueki A."/>
            <person name="Tonouchi A."/>
        </authorList>
    </citation>
    <scope>NUCLEOTIDE SEQUENCE [LARGE SCALE GENOMIC DNA]</scope>
    <source>
        <strain evidence="1 2">TW1</strain>
    </source>
</reference>
<dbReference type="RefSeq" id="WP_183276116.1">
    <property type="nucleotide sequence ID" value="NZ_BLZR01000001.1"/>
</dbReference>
<dbReference type="Proteomes" id="UP000580568">
    <property type="component" value="Unassembled WGS sequence"/>
</dbReference>
<keyword evidence="2" id="KW-1185">Reference proteome</keyword>
<evidence type="ECO:0000313" key="1">
    <source>
        <dbReference type="EMBL" id="GFP74566.1"/>
    </source>
</evidence>
<dbReference type="AlphaFoldDB" id="A0A6V8SCZ5"/>
<proteinExistence type="predicted"/>
<comment type="caution">
    <text evidence="1">The sequence shown here is derived from an EMBL/GenBank/DDBJ whole genome shotgun (WGS) entry which is preliminary data.</text>
</comment>
<dbReference type="EMBL" id="BLZR01000001">
    <property type="protein sequence ID" value="GFP74566.1"/>
    <property type="molecule type" value="Genomic_DNA"/>
</dbReference>
<dbReference type="CDD" id="cd23669">
    <property type="entry name" value="GH55_SacteLam55A-like"/>
    <property type="match status" value="1"/>
</dbReference>
<sequence length="570" mass="63819">MNKDSMTASGTLQNEVEKANKFKDKYNFGENVYIFDESMPKNYMQDICDKIFKTQEANHFGEERYAIFFKPGSYEINMKVGFYTQVAGLGETPYDVNVTGAIEVDAAWSNGNALCNFWRSCENISIMPTSGVAKWAVSQASPLRRVNIKGDLTLYDGGWSSGGFLADSLIEGEIISGTQQQWFSRNNEFKSWNGSAYNMFFVGDTNPPEGQWPKHPFTKIESAPVMREKPFLMIDDDGDYKVFVPKFQRETKGTTWREEKALGDKVSLENFYIAHSKKTRASDINFALDQGKNILFTPGIYHIDETIEIKRKDAIILGIGIATLLADNGVVIMSIGDVEGVIVSGLLFDAGIVESPVLLEVGKEGESNNNSSNPIVLSDLFFRVGGADIGKAEVCIKINSNYVIGDHFWVWRADHGRGVGWDTNITSNGVIVNGNDVTLYALMVEHFHKYQTIWNGERGKTYFYQSEIPYDAPNQASWMNDKTKGYASYKVSNKVNSHEAYGIGVYSYIINRGIKVDSAIEVPDKEGINIKNAVTVYLNGHGGISNIINKDHKAVNWFNRMSRSTDYLQK</sequence>
<dbReference type="InterPro" id="IPR059186">
    <property type="entry name" value="SACTE_4363"/>
</dbReference>
<accession>A0A6V8SCZ5</accession>
<dbReference type="Gene3D" id="2.160.20.10">
    <property type="entry name" value="Single-stranded right-handed beta-helix, Pectin lyase-like"/>
    <property type="match status" value="1"/>
</dbReference>
<gene>
    <name evidence="1" type="ORF">bsdtw1_00621</name>
</gene>
<protein>
    <submittedName>
        <fullName evidence="1">Exo-beta-1,3-glucanase</fullName>
    </submittedName>
</protein>